<dbReference type="STRING" id="930992.A0A0C9ZKR3"/>
<sequence length="93" mass="10746">MITSSSNRCLRTSVFITDRDHHMFSPHFHDLIYSLERTSKKPTGTILNQWSSPQLHMPVFSIVFRELQNGACRNSELGNGWWISSASFQFISQ</sequence>
<gene>
    <name evidence="1" type="ORF">CY34DRAFT_773543</name>
</gene>
<reference evidence="1 2" key="1">
    <citation type="submission" date="2014-04" db="EMBL/GenBank/DDBJ databases">
        <authorList>
            <consortium name="DOE Joint Genome Institute"/>
            <person name="Kuo A."/>
            <person name="Ruytinx J."/>
            <person name="Rineau F."/>
            <person name="Colpaert J."/>
            <person name="Kohler A."/>
            <person name="Nagy L.G."/>
            <person name="Floudas D."/>
            <person name="Copeland A."/>
            <person name="Barry K.W."/>
            <person name="Cichocki N."/>
            <person name="Veneault-Fourrey C."/>
            <person name="LaButti K."/>
            <person name="Lindquist E.A."/>
            <person name="Lipzen A."/>
            <person name="Lundell T."/>
            <person name="Morin E."/>
            <person name="Murat C."/>
            <person name="Sun H."/>
            <person name="Tunlid A."/>
            <person name="Henrissat B."/>
            <person name="Grigoriev I.V."/>
            <person name="Hibbett D.S."/>
            <person name="Martin F."/>
            <person name="Nordberg H.P."/>
            <person name="Cantor M.N."/>
            <person name="Hua S.X."/>
        </authorList>
    </citation>
    <scope>NUCLEOTIDE SEQUENCE [LARGE SCALE GENOMIC DNA]</scope>
    <source>
        <strain evidence="1 2">UH-Slu-Lm8-n1</strain>
    </source>
</reference>
<name>A0A0C9ZKR3_9AGAM</name>
<dbReference type="AlphaFoldDB" id="A0A0C9ZKR3"/>
<dbReference type="EMBL" id="KN835413">
    <property type="protein sequence ID" value="KIK38060.1"/>
    <property type="molecule type" value="Genomic_DNA"/>
</dbReference>
<reference evidence="2" key="2">
    <citation type="submission" date="2015-01" db="EMBL/GenBank/DDBJ databases">
        <title>Evolutionary Origins and Diversification of the Mycorrhizal Mutualists.</title>
        <authorList>
            <consortium name="DOE Joint Genome Institute"/>
            <consortium name="Mycorrhizal Genomics Consortium"/>
            <person name="Kohler A."/>
            <person name="Kuo A."/>
            <person name="Nagy L.G."/>
            <person name="Floudas D."/>
            <person name="Copeland A."/>
            <person name="Barry K.W."/>
            <person name="Cichocki N."/>
            <person name="Veneault-Fourrey C."/>
            <person name="LaButti K."/>
            <person name="Lindquist E.A."/>
            <person name="Lipzen A."/>
            <person name="Lundell T."/>
            <person name="Morin E."/>
            <person name="Murat C."/>
            <person name="Riley R."/>
            <person name="Ohm R."/>
            <person name="Sun H."/>
            <person name="Tunlid A."/>
            <person name="Henrissat B."/>
            <person name="Grigoriev I.V."/>
            <person name="Hibbett D.S."/>
            <person name="Martin F."/>
        </authorList>
    </citation>
    <scope>NUCLEOTIDE SEQUENCE [LARGE SCALE GENOMIC DNA]</scope>
    <source>
        <strain evidence="2">UH-Slu-Lm8-n1</strain>
    </source>
</reference>
<protein>
    <submittedName>
        <fullName evidence="1">Uncharacterized protein</fullName>
    </submittedName>
</protein>
<accession>A0A0C9ZKR3</accession>
<proteinExistence type="predicted"/>
<dbReference type="HOGENOM" id="CLU_2401127_0_0_1"/>
<organism evidence="1 2">
    <name type="scientific">Suillus luteus UH-Slu-Lm8-n1</name>
    <dbReference type="NCBI Taxonomy" id="930992"/>
    <lineage>
        <taxon>Eukaryota</taxon>
        <taxon>Fungi</taxon>
        <taxon>Dikarya</taxon>
        <taxon>Basidiomycota</taxon>
        <taxon>Agaricomycotina</taxon>
        <taxon>Agaricomycetes</taxon>
        <taxon>Agaricomycetidae</taxon>
        <taxon>Boletales</taxon>
        <taxon>Suillineae</taxon>
        <taxon>Suillaceae</taxon>
        <taxon>Suillus</taxon>
    </lineage>
</organism>
<evidence type="ECO:0000313" key="1">
    <source>
        <dbReference type="EMBL" id="KIK38060.1"/>
    </source>
</evidence>
<keyword evidence="2" id="KW-1185">Reference proteome</keyword>
<evidence type="ECO:0000313" key="2">
    <source>
        <dbReference type="Proteomes" id="UP000054485"/>
    </source>
</evidence>
<dbReference type="Proteomes" id="UP000054485">
    <property type="component" value="Unassembled WGS sequence"/>
</dbReference>
<dbReference type="InParanoid" id="A0A0C9ZKR3"/>